<dbReference type="PANTHER" id="PTHR10698:SF0">
    <property type="entry name" value="V-TYPE PROTON ATPASE SUBUNIT H"/>
    <property type="match status" value="1"/>
</dbReference>
<dbReference type="EMBL" id="JAGYWB010000013">
    <property type="protein sequence ID" value="KAI0500417.1"/>
    <property type="molecule type" value="Genomic_DNA"/>
</dbReference>
<dbReference type="SUPFAM" id="SSF48371">
    <property type="entry name" value="ARM repeat"/>
    <property type="match status" value="1"/>
</dbReference>
<comment type="caution">
    <text evidence="1">The sequence shown here is derived from an EMBL/GenBank/DDBJ whole genome shotgun (WGS) entry which is preliminary data.</text>
</comment>
<dbReference type="PANTHER" id="PTHR10698">
    <property type="entry name" value="V-TYPE PROTON ATPASE SUBUNIT H"/>
    <property type="match status" value="1"/>
</dbReference>
<dbReference type="GO" id="GO:0000221">
    <property type="term" value="C:vacuolar proton-transporting V-type ATPase, V1 domain"/>
    <property type="evidence" value="ECO:0007669"/>
    <property type="project" value="InterPro"/>
</dbReference>
<proteinExistence type="predicted"/>
<evidence type="ECO:0008006" key="3">
    <source>
        <dbReference type="Google" id="ProtNLM"/>
    </source>
</evidence>
<evidence type="ECO:0000313" key="1">
    <source>
        <dbReference type="EMBL" id="KAI0500417.1"/>
    </source>
</evidence>
<dbReference type="Proteomes" id="UP000829196">
    <property type="component" value="Unassembled WGS sequence"/>
</dbReference>
<organism evidence="1 2">
    <name type="scientific">Dendrobium nobile</name>
    <name type="common">Orchid</name>
    <dbReference type="NCBI Taxonomy" id="94219"/>
    <lineage>
        <taxon>Eukaryota</taxon>
        <taxon>Viridiplantae</taxon>
        <taxon>Streptophyta</taxon>
        <taxon>Embryophyta</taxon>
        <taxon>Tracheophyta</taxon>
        <taxon>Spermatophyta</taxon>
        <taxon>Magnoliopsida</taxon>
        <taxon>Liliopsida</taxon>
        <taxon>Asparagales</taxon>
        <taxon>Orchidaceae</taxon>
        <taxon>Epidendroideae</taxon>
        <taxon>Malaxideae</taxon>
        <taxon>Dendrobiinae</taxon>
        <taxon>Dendrobium</taxon>
    </lineage>
</organism>
<evidence type="ECO:0000313" key="2">
    <source>
        <dbReference type="Proteomes" id="UP000829196"/>
    </source>
</evidence>
<name>A0A8T3AWB2_DENNO</name>
<keyword evidence="2" id="KW-1185">Reference proteome</keyword>
<dbReference type="InterPro" id="IPR011989">
    <property type="entry name" value="ARM-like"/>
</dbReference>
<dbReference type="Gene3D" id="1.25.10.10">
    <property type="entry name" value="Leucine-rich Repeat Variant"/>
    <property type="match status" value="1"/>
</dbReference>
<dbReference type="Pfam" id="PF03224">
    <property type="entry name" value="V-ATPase_H_N"/>
    <property type="match status" value="1"/>
</dbReference>
<dbReference type="OrthoDB" id="10263554at2759"/>
<dbReference type="AlphaFoldDB" id="A0A8T3AWB2"/>
<dbReference type="GO" id="GO:0046961">
    <property type="term" value="F:proton-transporting ATPase activity, rotational mechanism"/>
    <property type="evidence" value="ECO:0007669"/>
    <property type="project" value="InterPro"/>
</dbReference>
<dbReference type="SMR" id="A0A8T3AWB2"/>
<accession>A0A8T3AWB2</accession>
<reference evidence="1" key="1">
    <citation type="journal article" date="2022" name="Front. Genet.">
        <title>Chromosome-Scale Assembly of the Dendrobium nobile Genome Provides Insights Into the Molecular Mechanism of the Biosynthesis of the Medicinal Active Ingredient of Dendrobium.</title>
        <authorList>
            <person name="Xu Q."/>
            <person name="Niu S.-C."/>
            <person name="Li K.-L."/>
            <person name="Zheng P.-J."/>
            <person name="Zhang X.-J."/>
            <person name="Jia Y."/>
            <person name="Liu Y."/>
            <person name="Niu Y.-X."/>
            <person name="Yu L.-H."/>
            <person name="Chen D.-F."/>
            <person name="Zhang G.-Q."/>
        </authorList>
    </citation>
    <scope>NUCLEOTIDE SEQUENCE</scope>
    <source>
        <tissue evidence="1">Leaf</tissue>
    </source>
</reference>
<protein>
    <recommendedName>
        <fullName evidence="3">ATPase V1 complex subunit H C-terminal domain-containing protein</fullName>
    </recommendedName>
</protein>
<dbReference type="InterPro" id="IPR016024">
    <property type="entry name" value="ARM-type_fold"/>
</dbReference>
<sequence>MSVRPKYQVGFLSNGKAANEKSIFTSADDALKGLVEWLCSQLKNPSHPYRAVPIAVNCLATLLRETSVRASIVQADSVKLLVPLITPASTQQSIQILYETCLCVWLLSYYYAAVDYLAATRILPRLAEVVKGSTKEKVLRVVILTFRNLLSKGAFGAQMVDLG</sequence>
<gene>
    <name evidence="1" type="ORF">KFK09_018629</name>
</gene>
<dbReference type="InterPro" id="IPR004908">
    <property type="entry name" value="ATPase_V1-cplx_hsu"/>
</dbReference>